<evidence type="ECO:0000313" key="6">
    <source>
        <dbReference type="EMBL" id="MFL9838955.1"/>
    </source>
</evidence>
<dbReference type="InterPro" id="IPR030887">
    <property type="entry name" value="Beta-barrel_YaiO"/>
</dbReference>
<dbReference type="InterPro" id="IPR011990">
    <property type="entry name" value="TPR-like_helical_dom_sf"/>
</dbReference>
<evidence type="ECO:0000256" key="1">
    <source>
        <dbReference type="ARBA" id="ARBA00022737"/>
    </source>
</evidence>
<dbReference type="EMBL" id="JBELQB010000014">
    <property type="protein sequence ID" value="MFL9838955.1"/>
    <property type="molecule type" value="Genomic_DNA"/>
</dbReference>
<feature type="chain" id="PRO_5046442108" evidence="4">
    <location>
        <begin position="31"/>
        <end position="423"/>
    </location>
</feature>
<keyword evidence="1" id="KW-0677">Repeat</keyword>
<dbReference type="PANTHER" id="PTHR44943:SF8">
    <property type="entry name" value="TPR REPEAT-CONTAINING PROTEIN MJ0263"/>
    <property type="match status" value="1"/>
</dbReference>
<name>A0ABW8YI39_9FLAO</name>
<feature type="signal peptide" evidence="4">
    <location>
        <begin position="1"/>
        <end position="30"/>
    </location>
</feature>
<keyword evidence="2 3" id="KW-0802">TPR repeat</keyword>
<evidence type="ECO:0000259" key="5">
    <source>
        <dbReference type="Pfam" id="PF19413"/>
    </source>
</evidence>
<dbReference type="Pfam" id="PF19413">
    <property type="entry name" value="YaiO"/>
    <property type="match status" value="1"/>
</dbReference>
<dbReference type="RefSeq" id="WP_408075902.1">
    <property type="nucleotide sequence ID" value="NZ_JBELQB010000014.1"/>
</dbReference>
<feature type="repeat" description="TPR" evidence="3">
    <location>
        <begin position="103"/>
        <end position="136"/>
    </location>
</feature>
<dbReference type="InterPro" id="IPR019734">
    <property type="entry name" value="TPR_rpt"/>
</dbReference>
<dbReference type="NCBIfam" id="TIGR04390">
    <property type="entry name" value="OMP_YaiO_dom"/>
    <property type="match status" value="1"/>
</dbReference>
<organism evidence="6 7">
    <name type="scientific">Flavobacterium rhizophilum</name>
    <dbReference type="NCBI Taxonomy" id="3163296"/>
    <lineage>
        <taxon>Bacteria</taxon>
        <taxon>Pseudomonadati</taxon>
        <taxon>Bacteroidota</taxon>
        <taxon>Flavobacteriia</taxon>
        <taxon>Flavobacteriales</taxon>
        <taxon>Flavobacteriaceae</taxon>
        <taxon>Flavobacterium</taxon>
    </lineage>
</organism>
<sequence length="423" mass="48000">MKIILVNIAKSIIAGFYIMAALLFAPAAFAQQTSDELYTEARKEAFNNKNYKEAITLAQKALEQTPDYQDLNIFIGRLYTWDGQTENARNTFDSVVKKYPNNQDAYLAYGSLEYWSKNYDKALKLTDKGLAINPKSEELLLLRARILSDSRKYPEANNSLKTLLEINPKNNDARTLSQKISMMSSKNAVGINYDYYHFDKRFDDDWHIAGIDYTRQGSFGTVTGRVNYANKFAIDALQFEIESYPRISNTFYAFVNLGVSDDQGIFPEYKTGFSLFANLPKGFEAEGGFRMLSFSGEQTWTYTASVGKYYKNLWFNLRAYITPNSDSVGQSYQLTTRYYLGGPDDYLSLRLGTGVNPDGQNNILLNGEVFNYKLKSNNIAAEYRTTISRTYVFYLKAGLENQKYAPDAKGNQISAGIGAIKRF</sequence>
<dbReference type="SUPFAM" id="SSF48452">
    <property type="entry name" value="TPR-like"/>
    <property type="match status" value="1"/>
</dbReference>
<dbReference type="Proteomes" id="UP001629059">
    <property type="component" value="Unassembled WGS sequence"/>
</dbReference>
<evidence type="ECO:0000256" key="2">
    <source>
        <dbReference type="ARBA" id="ARBA00022803"/>
    </source>
</evidence>
<evidence type="ECO:0000256" key="3">
    <source>
        <dbReference type="PROSITE-ProRule" id="PRU00339"/>
    </source>
</evidence>
<evidence type="ECO:0000313" key="7">
    <source>
        <dbReference type="Proteomes" id="UP001629059"/>
    </source>
</evidence>
<keyword evidence="4" id="KW-0732">Signal</keyword>
<dbReference type="InterPro" id="IPR051685">
    <property type="entry name" value="Ycf3/AcsC/BcsC/TPR_MFPF"/>
</dbReference>
<dbReference type="Pfam" id="PF14559">
    <property type="entry name" value="TPR_19"/>
    <property type="match status" value="2"/>
</dbReference>
<dbReference type="PANTHER" id="PTHR44943">
    <property type="entry name" value="CELLULOSE SYNTHASE OPERON PROTEIN C"/>
    <property type="match status" value="1"/>
</dbReference>
<protein>
    <submittedName>
        <fullName evidence="6">YaiO family outer membrane beta-barrel protein</fullName>
    </submittedName>
</protein>
<gene>
    <name evidence="6" type="ORF">ABS768_15715</name>
</gene>
<evidence type="ECO:0000256" key="4">
    <source>
        <dbReference type="SAM" id="SignalP"/>
    </source>
</evidence>
<proteinExistence type="predicted"/>
<reference evidence="6 7" key="1">
    <citation type="submission" date="2024-06" db="EMBL/GenBank/DDBJ databases">
        <authorList>
            <person name="Kaempfer P."/>
            <person name="Viver T."/>
        </authorList>
    </citation>
    <scope>NUCLEOTIDE SEQUENCE [LARGE SCALE GENOMIC DNA]</scope>
    <source>
        <strain evidence="6 7">ST-75</strain>
    </source>
</reference>
<accession>A0ABW8YI39</accession>
<comment type="caution">
    <text evidence="6">The sequence shown here is derived from an EMBL/GenBank/DDBJ whole genome shotgun (WGS) entry which is preliminary data.</text>
</comment>
<dbReference type="PROSITE" id="PS50005">
    <property type="entry name" value="TPR"/>
    <property type="match status" value="1"/>
</dbReference>
<dbReference type="Gene3D" id="1.25.40.10">
    <property type="entry name" value="Tetratricopeptide repeat domain"/>
    <property type="match status" value="1"/>
</dbReference>
<feature type="domain" description="YaiO beta-barrel" evidence="5">
    <location>
        <begin position="186"/>
        <end position="358"/>
    </location>
</feature>
<dbReference type="SMART" id="SM00028">
    <property type="entry name" value="TPR"/>
    <property type="match status" value="4"/>
</dbReference>
<keyword evidence="7" id="KW-1185">Reference proteome</keyword>